<dbReference type="RefSeq" id="WP_185052356.1">
    <property type="nucleotide sequence ID" value="NZ_BAABIX010000002.1"/>
</dbReference>
<dbReference type="EMBL" id="JACHGN010000011">
    <property type="protein sequence ID" value="MBB5135392.1"/>
    <property type="molecule type" value="Genomic_DNA"/>
</dbReference>
<reference evidence="2 3" key="1">
    <citation type="submission" date="2020-08" db="EMBL/GenBank/DDBJ databases">
        <title>Genomic Encyclopedia of Type Strains, Phase IV (KMG-IV): sequencing the most valuable type-strain genomes for metagenomic binning, comparative biology and taxonomic classification.</title>
        <authorList>
            <person name="Goeker M."/>
        </authorList>
    </citation>
    <scope>NUCLEOTIDE SEQUENCE [LARGE SCALE GENOMIC DNA]</scope>
    <source>
        <strain evidence="2 3">DSM 45615</strain>
    </source>
</reference>
<protein>
    <submittedName>
        <fullName evidence="2">Uncharacterized protein</fullName>
    </submittedName>
</protein>
<feature type="region of interest" description="Disordered" evidence="1">
    <location>
        <begin position="1"/>
        <end position="26"/>
    </location>
</feature>
<keyword evidence="3" id="KW-1185">Reference proteome</keyword>
<organism evidence="2 3">
    <name type="scientific">Thermocatellispora tengchongensis</name>
    <dbReference type="NCBI Taxonomy" id="1073253"/>
    <lineage>
        <taxon>Bacteria</taxon>
        <taxon>Bacillati</taxon>
        <taxon>Actinomycetota</taxon>
        <taxon>Actinomycetes</taxon>
        <taxon>Streptosporangiales</taxon>
        <taxon>Streptosporangiaceae</taxon>
        <taxon>Thermocatellispora</taxon>
    </lineage>
</organism>
<gene>
    <name evidence="2" type="ORF">HNP84_005136</name>
</gene>
<name>A0A840P7X5_9ACTN</name>
<sequence length="104" mass="11118">MLPADSVGPALPVVPESPSPAERPAFVSHDMFGMPFEQIAPIVDRTPGDHQEARRPRPPIPTCPISAGWWTRSWPPRGGDFAALVPILDPDVMPRADGGMLTGG</sequence>
<evidence type="ECO:0000256" key="1">
    <source>
        <dbReference type="SAM" id="MobiDB-lite"/>
    </source>
</evidence>
<proteinExistence type="predicted"/>
<evidence type="ECO:0000313" key="3">
    <source>
        <dbReference type="Proteomes" id="UP000578449"/>
    </source>
</evidence>
<comment type="caution">
    <text evidence="2">The sequence shown here is derived from an EMBL/GenBank/DDBJ whole genome shotgun (WGS) entry which is preliminary data.</text>
</comment>
<evidence type="ECO:0000313" key="2">
    <source>
        <dbReference type="EMBL" id="MBB5135392.1"/>
    </source>
</evidence>
<dbReference type="AlphaFoldDB" id="A0A840P7X5"/>
<dbReference type="Proteomes" id="UP000578449">
    <property type="component" value="Unassembled WGS sequence"/>
</dbReference>
<accession>A0A840P7X5</accession>